<comment type="caution">
    <text evidence="1">The sequence shown here is derived from an EMBL/GenBank/DDBJ whole genome shotgun (WGS) entry which is preliminary data.</text>
</comment>
<dbReference type="HOGENOM" id="CLU_745870_0_0_6"/>
<proteinExistence type="predicted"/>
<name>A0A077PNV6_XENBV</name>
<protein>
    <submittedName>
        <fullName evidence="1">Uncharacterized protein</fullName>
    </submittedName>
</protein>
<dbReference type="RefSeq" id="WP_038244219.1">
    <property type="nucleotide sequence ID" value="NZ_CAWLZI010000047.1"/>
</dbReference>
<evidence type="ECO:0000313" key="2">
    <source>
        <dbReference type="Proteomes" id="UP000028500"/>
    </source>
</evidence>
<dbReference type="AlphaFoldDB" id="A0A077PNV6"/>
<dbReference type="Proteomes" id="UP000028500">
    <property type="component" value="Unassembled WGS sequence"/>
</dbReference>
<dbReference type="OrthoDB" id="6437954at2"/>
<reference evidence="1" key="1">
    <citation type="submission" date="2013-07" db="EMBL/GenBank/DDBJ databases">
        <title>Sub-species coevolution in mutualistic symbiosis.</title>
        <authorList>
            <person name="Murfin K."/>
            <person name="Klassen J."/>
            <person name="Lee M."/>
            <person name="Forst S."/>
            <person name="Stock P."/>
            <person name="Goodrich-Blair H."/>
        </authorList>
    </citation>
    <scope>NUCLEOTIDE SEQUENCE [LARGE SCALE GENOMIC DNA]</scope>
    <source>
        <strain evidence="1">Kraussei Quebec</strain>
    </source>
</reference>
<sequence>MSVEKEDFSLSRTRIDFSVPSGTDVVIGQEFMLDITISSISGTPLPSDINVELRELLGLKIVPNYSGSPSYLKNGMVFQKSFLLAIDDTIKPGHRVSYSIKYGDFFIPVNYHARDLDINSIKLTADKLFIAMPNKITDPSDKDAKYIRFSEKLMDGSGLVMKNTPIMIISSLQGEIGSCIFTTDPIDDSQSSEVLSPVTVGNKIFITVHSDDTGHVRFRLYPKRGFSVTLQLLNVIGEIAIPGDEVYIVDSYDPRLPKVIIPDLKDGILCKGYPPEFEVKLPSYGNETLADRVVFFTNIKDGVPDSDSIVLSSTIKNYSEPYHVYYLKYNKFPINKESKLFYVILTSSGNNAYSYYEGLKCMWKELSYLNQ</sequence>
<organism evidence="1 2">
    <name type="scientific">Xenorhabdus bovienii str. kraussei Quebec</name>
    <dbReference type="NCBI Taxonomy" id="1398203"/>
    <lineage>
        <taxon>Bacteria</taxon>
        <taxon>Pseudomonadati</taxon>
        <taxon>Pseudomonadota</taxon>
        <taxon>Gammaproteobacteria</taxon>
        <taxon>Enterobacterales</taxon>
        <taxon>Morganellaceae</taxon>
        <taxon>Xenorhabdus</taxon>
    </lineage>
</organism>
<dbReference type="EMBL" id="CBSY010000238">
    <property type="protein sequence ID" value="CDH21509.1"/>
    <property type="molecule type" value="Genomic_DNA"/>
</dbReference>
<accession>A0A077PNV6</accession>
<keyword evidence="2" id="KW-1185">Reference proteome</keyword>
<evidence type="ECO:0000313" key="1">
    <source>
        <dbReference type="EMBL" id="CDH21509.1"/>
    </source>
</evidence>
<gene>
    <name evidence="1" type="ORF">XBKQ1_490006</name>
</gene>